<dbReference type="RefSeq" id="WP_184884166.1">
    <property type="nucleotide sequence ID" value="NZ_BOOV01000001.1"/>
</dbReference>
<keyword evidence="2" id="KW-1185">Reference proteome</keyword>
<protein>
    <recommendedName>
        <fullName evidence="3">DNA helicase</fullName>
    </recommendedName>
</protein>
<accession>A0A7W7DDF3</accession>
<proteinExistence type="predicted"/>
<sequence length="65" mass="7074">MKLIDSHGTDQVLDDLAEPVSEDRADLVLSTAHKSKGLRWHQVKVAGDFPDPKATKNDKPGPIPS</sequence>
<gene>
    <name evidence="1" type="ORF">BJ982_005170</name>
</gene>
<evidence type="ECO:0000313" key="2">
    <source>
        <dbReference type="Proteomes" id="UP000542210"/>
    </source>
</evidence>
<dbReference type="Proteomes" id="UP000542210">
    <property type="component" value="Unassembled WGS sequence"/>
</dbReference>
<reference evidence="1 2" key="1">
    <citation type="submission" date="2020-08" db="EMBL/GenBank/DDBJ databases">
        <title>Sequencing the genomes of 1000 actinobacteria strains.</title>
        <authorList>
            <person name="Klenk H.-P."/>
        </authorList>
    </citation>
    <scope>NUCLEOTIDE SEQUENCE [LARGE SCALE GENOMIC DNA]</scope>
    <source>
        <strain evidence="1 2">DSM 45784</strain>
    </source>
</reference>
<evidence type="ECO:0000313" key="1">
    <source>
        <dbReference type="EMBL" id="MBB4703626.1"/>
    </source>
</evidence>
<organism evidence="1 2">
    <name type="scientific">Sphaerisporangium siamense</name>
    <dbReference type="NCBI Taxonomy" id="795645"/>
    <lineage>
        <taxon>Bacteria</taxon>
        <taxon>Bacillati</taxon>
        <taxon>Actinomycetota</taxon>
        <taxon>Actinomycetes</taxon>
        <taxon>Streptosporangiales</taxon>
        <taxon>Streptosporangiaceae</taxon>
        <taxon>Sphaerisporangium</taxon>
    </lineage>
</organism>
<dbReference type="EMBL" id="JACHND010000001">
    <property type="protein sequence ID" value="MBB4703626.1"/>
    <property type="molecule type" value="Genomic_DNA"/>
</dbReference>
<name>A0A7W7DDF3_9ACTN</name>
<comment type="caution">
    <text evidence="1">The sequence shown here is derived from an EMBL/GenBank/DDBJ whole genome shotgun (WGS) entry which is preliminary data.</text>
</comment>
<evidence type="ECO:0008006" key="3">
    <source>
        <dbReference type="Google" id="ProtNLM"/>
    </source>
</evidence>
<dbReference type="AlphaFoldDB" id="A0A7W7DDF3"/>